<accession>A0A315ZC03</accession>
<comment type="caution">
    <text evidence="1">The sequence shown here is derived from an EMBL/GenBank/DDBJ whole genome shotgun (WGS) entry which is preliminary data.</text>
</comment>
<evidence type="ECO:0000313" key="1">
    <source>
        <dbReference type="EMBL" id="PWJ42832.1"/>
    </source>
</evidence>
<evidence type="ECO:0000313" key="2">
    <source>
        <dbReference type="Proteomes" id="UP000245535"/>
    </source>
</evidence>
<protein>
    <submittedName>
        <fullName evidence="1">Uncharacterized protein</fullName>
    </submittedName>
</protein>
<gene>
    <name evidence="1" type="ORF">BC781_102378</name>
</gene>
<proteinExistence type="predicted"/>
<sequence>MRIIRVEPFLHRQEKRLFLFFNYDKELISIIKQIPTARWSQSRRCWHLADNSKNRKRLRFYFWGRALVDY</sequence>
<reference evidence="1 2" key="1">
    <citation type="submission" date="2018-03" db="EMBL/GenBank/DDBJ databases">
        <title>Genomic Encyclopedia of Archaeal and Bacterial Type Strains, Phase II (KMG-II): from individual species to whole genera.</title>
        <authorList>
            <person name="Goeker M."/>
        </authorList>
    </citation>
    <scope>NUCLEOTIDE SEQUENCE [LARGE SCALE GENOMIC DNA]</scope>
    <source>
        <strain evidence="1 2">DSM 28229</strain>
    </source>
</reference>
<dbReference type="AlphaFoldDB" id="A0A315ZC03"/>
<dbReference type="Proteomes" id="UP000245535">
    <property type="component" value="Unassembled WGS sequence"/>
</dbReference>
<dbReference type="EMBL" id="QGDO01000002">
    <property type="protein sequence ID" value="PWJ42832.1"/>
    <property type="molecule type" value="Genomic_DNA"/>
</dbReference>
<keyword evidence="2" id="KW-1185">Reference proteome</keyword>
<organism evidence="1 2">
    <name type="scientific">Sediminitomix flava</name>
    <dbReference type="NCBI Taxonomy" id="379075"/>
    <lineage>
        <taxon>Bacteria</taxon>
        <taxon>Pseudomonadati</taxon>
        <taxon>Bacteroidota</taxon>
        <taxon>Cytophagia</taxon>
        <taxon>Cytophagales</taxon>
        <taxon>Flammeovirgaceae</taxon>
        <taxon>Sediminitomix</taxon>
    </lineage>
</organism>
<name>A0A315ZC03_SEDFL</name>